<organism evidence="3">
    <name type="scientific">Angiostrongylus costaricensis</name>
    <name type="common">Nematode worm</name>
    <dbReference type="NCBI Taxonomy" id="334426"/>
    <lineage>
        <taxon>Eukaryota</taxon>
        <taxon>Metazoa</taxon>
        <taxon>Ecdysozoa</taxon>
        <taxon>Nematoda</taxon>
        <taxon>Chromadorea</taxon>
        <taxon>Rhabditida</taxon>
        <taxon>Rhabditina</taxon>
        <taxon>Rhabditomorpha</taxon>
        <taxon>Strongyloidea</taxon>
        <taxon>Metastrongylidae</taxon>
        <taxon>Angiostrongylus</taxon>
    </lineage>
</organism>
<evidence type="ECO:0000313" key="3">
    <source>
        <dbReference type="WBParaSite" id="ACOC_0000957501-mRNA-1"/>
    </source>
</evidence>
<protein>
    <submittedName>
        <fullName evidence="3">WAPL domain-containing protein</fullName>
    </submittedName>
</protein>
<evidence type="ECO:0000313" key="1">
    <source>
        <dbReference type="EMBL" id="VDM61161.1"/>
    </source>
</evidence>
<proteinExistence type="predicted"/>
<keyword evidence="2" id="KW-1185">Reference proteome</keyword>
<sequence length="414" mass="46439">MPINPDDILENAKLARCQELMCEEDFGNLSSSMDDSQDSCRLNSALMDDHQSSASTFDCVNGYSTKDPVEDVIKSARSFIKSDAFNTITKDKVTVNWEREKMFILCSKEKHHALMSTEDQVLARGRVSSMDLVLMASKNFPLAAVFEHAMRETVQARRNINSSHYGICPAVHVCLAWLCHAAQCRVSSVVPGGEVFPRAESYIRDRLEQANLPEVSENDRIELAIFQLCRVLDVLSVCDLRSQTPVDRSILIFAICRLVLDRNTCCGLQYRASLAIENILNASGLTKHITLVEFSSIFPLISDDLVNLQLCHEIIRLSNVDPTCCLSLFSSTLIHLSERAECEPSDLGKMSMEEFVDAHLVVVIDVLDDTLELFENGMNSHPDGALVYRLLRNLSDRYEIQSHGHIPAFASRYL</sequence>
<dbReference type="Proteomes" id="UP000267027">
    <property type="component" value="Unassembled WGS sequence"/>
</dbReference>
<dbReference type="OrthoDB" id="5851617at2759"/>
<name>A0A0R3PUJ3_ANGCS</name>
<dbReference type="WBParaSite" id="ACOC_0000957501-mRNA-1">
    <property type="protein sequence ID" value="ACOC_0000957501-mRNA-1"/>
    <property type="gene ID" value="ACOC_0000957501"/>
</dbReference>
<gene>
    <name evidence="1" type="ORF">ACOC_LOCUS9576</name>
</gene>
<accession>A0A0R3PUJ3</accession>
<evidence type="ECO:0000313" key="2">
    <source>
        <dbReference type="Proteomes" id="UP000267027"/>
    </source>
</evidence>
<reference evidence="1 2" key="2">
    <citation type="submission" date="2018-11" db="EMBL/GenBank/DDBJ databases">
        <authorList>
            <consortium name="Pathogen Informatics"/>
        </authorList>
    </citation>
    <scope>NUCLEOTIDE SEQUENCE [LARGE SCALE GENOMIC DNA]</scope>
    <source>
        <strain evidence="1 2">Costa Rica</strain>
    </source>
</reference>
<dbReference type="AlphaFoldDB" id="A0A0R3PUJ3"/>
<dbReference type="OMA" id="IFPLISD"/>
<dbReference type="EMBL" id="UYYA01004319">
    <property type="protein sequence ID" value="VDM61161.1"/>
    <property type="molecule type" value="Genomic_DNA"/>
</dbReference>
<reference evidence="3" key="1">
    <citation type="submission" date="2016-04" db="UniProtKB">
        <authorList>
            <consortium name="WormBaseParasite"/>
        </authorList>
    </citation>
    <scope>IDENTIFICATION</scope>
</reference>
<dbReference type="STRING" id="334426.A0A0R3PUJ3"/>